<sequence length="544" mass="60185">MTPSRPFKPEDTYESIYSETEVDEEINNLLSSSSYPSSSGPFKPFTKRSSPNVFIIKFKELLSLPYELFFAITGLMGIANYVRHIVQIIPSKPATISLREIGGAKPEVRVDRWIKDNVESLKGVFKPAWWAPNGHLQTFFTVLGDFTKVDKVHYVRTYLRLPDGGTIGIDTTPVNHQPLSADTPTIVVCHGLTGGSHESYVRNVLSWVARPKDQGGMGARAAVVNFRGCAGVPVTSPQMYSAGTTMDLAIALHHLRHKYPSSPLFSIGFSLGASVLSRYLGEAGESSLLSAGIILGCPWDLSLMSHKLDHDWFHSRVYSSALGQNVLKLFFKAYDANPPIFDADDSPVKEFMDELKVQKNNMGSHTRLRKVDDLMVCKIGGPRNIGAWPFKDAEEYYQWASPKRLISRVRVPLLAINAFDDPVVDCTALPLEELKSSTHVVTAITGSGGHLGWFDGPFPLWSPTKSKHRWVLKPVSEFLTATARDLDVVGGNIDVVQEEGWEWVEDDQGHAIPGLHRRGWKVLKEGEEILGEGDEGETGVIQGL</sequence>
<protein>
    <submittedName>
        <fullName evidence="3">Anon-23da protein</fullName>
    </submittedName>
</protein>
<evidence type="ECO:0000313" key="4">
    <source>
        <dbReference type="Proteomes" id="UP000092583"/>
    </source>
</evidence>
<dbReference type="Pfam" id="PF00561">
    <property type="entry name" value="Abhydrolase_1"/>
    <property type="match status" value="1"/>
</dbReference>
<dbReference type="InterPro" id="IPR050960">
    <property type="entry name" value="AB_hydrolase_4_sf"/>
</dbReference>
<dbReference type="GO" id="GO:0051793">
    <property type="term" value="P:medium-chain fatty acid catabolic process"/>
    <property type="evidence" value="ECO:0007669"/>
    <property type="project" value="TreeGrafter"/>
</dbReference>
<feature type="domain" description="AB hydrolase-1" evidence="2">
    <location>
        <begin position="184"/>
        <end position="302"/>
    </location>
</feature>
<comment type="similarity">
    <text evidence="1">Belongs to the AB hydrolase superfamily. AB hydrolase 4 family.</text>
</comment>
<dbReference type="Gene3D" id="3.40.50.1820">
    <property type="entry name" value="alpha/beta hydrolase"/>
    <property type="match status" value="1"/>
</dbReference>
<dbReference type="FunFam" id="3.40.50.1820:FF:000217">
    <property type="entry name" value="Unplaced genomic scaffold supercont2.4, whole genome shotgun sequence"/>
    <property type="match status" value="1"/>
</dbReference>
<proteinExistence type="inferred from homology"/>
<dbReference type="SUPFAM" id="SSF53474">
    <property type="entry name" value="alpha/beta-Hydrolases"/>
    <property type="match status" value="1"/>
</dbReference>
<name>A0A1B9IVN2_9TREE</name>
<dbReference type="InterPro" id="IPR000073">
    <property type="entry name" value="AB_hydrolase_1"/>
</dbReference>
<dbReference type="AlphaFoldDB" id="A0A1B9IVN2"/>
<evidence type="ECO:0000259" key="2">
    <source>
        <dbReference type="Pfam" id="PF00561"/>
    </source>
</evidence>
<dbReference type="GO" id="GO:0008126">
    <property type="term" value="F:acetylesterase activity"/>
    <property type="evidence" value="ECO:0007669"/>
    <property type="project" value="TreeGrafter"/>
</dbReference>
<reference evidence="3 4" key="1">
    <citation type="submission" date="2013-07" db="EMBL/GenBank/DDBJ databases">
        <title>The Genome Sequence of Kwoniella mangroviensis CBS10435.</title>
        <authorList>
            <consortium name="The Broad Institute Genome Sequencing Platform"/>
            <person name="Cuomo C."/>
            <person name="Litvintseva A."/>
            <person name="Chen Y."/>
            <person name="Heitman J."/>
            <person name="Sun S."/>
            <person name="Springer D."/>
            <person name="Dromer F."/>
            <person name="Young S.K."/>
            <person name="Zeng Q."/>
            <person name="Gargeya S."/>
            <person name="Fitzgerald M."/>
            <person name="Abouelleil A."/>
            <person name="Alvarado L."/>
            <person name="Berlin A.M."/>
            <person name="Chapman S.B."/>
            <person name="Dewar J."/>
            <person name="Goldberg J."/>
            <person name="Griggs A."/>
            <person name="Gujja S."/>
            <person name="Hansen M."/>
            <person name="Howarth C."/>
            <person name="Imamovic A."/>
            <person name="Larimer J."/>
            <person name="McCowan C."/>
            <person name="Murphy C."/>
            <person name="Pearson M."/>
            <person name="Priest M."/>
            <person name="Roberts A."/>
            <person name="Saif S."/>
            <person name="Shea T."/>
            <person name="Sykes S."/>
            <person name="Wortman J."/>
            <person name="Nusbaum C."/>
            <person name="Birren B."/>
        </authorList>
    </citation>
    <scope>NUCLEOTIDE SEQUENCE [LARGE SCALE GENOMIC DNA]</scope>
    <source>
        <strain evidence="3 4">CBS 10435</strain>
    </source>
</reference>
<organism evidence="3 4">
    <name type="scientific">Kwoniella mangroviensis CBS 10435</name>
    <dbReference type="NCBI Taxonomy" id="1331196"/>
    <lineage>
        <taxon>Eukaryota</taxon>
        <taxon>Fungi</taxon>
        <taxon>Dikarya</taxon>
        <taxon>Basidiomycota</taxon>
        <taxon>Agaricomycotina</taxon>
        <taxon>Tremellomycetes</taxon>
        <taxon>Tremellales</taxon>
        <taxon>Cryptococcaceae</taxon>
        <taxon>Kwoniella</taxon>
    </lineage>
</organism>
<reference evidence="4" key="2">
    <citation type="submission" date="2013-12" db="EMBL/GenBank/DDBJ databases">
        <title>Evolution of pathogenesis and genome organization in the Tremellales.</title>
        <authorList>
            <person name="Cuomo C."/>
            <person name="Litvintseva A."/>
            <person name="Heitman J."/>
            <person name="Chen Y."/>
            <person name="Sun S."/>
            <person name="Springer D."/>
            <person name="Dromer F."/>
            <person name="Young S."/>
            <person name="Zeng Q."/>
            <person name="Chapman S."/>
            <person name="Gujja S."/>
            <person name="Saif S."/>
            <person name="Birren B."/>
        </authorList>
    </citation>
    <scope>NUCLEOTIDE SEQUENCE [LARGE SCALE GENOMIC DNA]</scope>
    <source>
        <strain evidence="4">CBS 10435</strain>
    </source>
</reference>
<dbReference type="OrthoDB" id="5954035at2759"/>
<accession>A0A1B9IVN2</accession>
<dbReference type="EMBL" id="KI669460">
    <property type="protein sequence ID" value="OCF59585.1"/>
    <property type="molecule type" value="Genomic_DNA"/>
</dbReference>
<evidence type="ECO:0000256" key="1">
    <source>
        <dbReference type="ARBA" id="ARBA00010884"/>
    </source>
</evidence>
<gene>
    <name evidence="3" type="ORF">L486_02256</name>
</gene>
<dbReference type="PANTHER" id="PTHR10794:SF63">
    <property type="entry name" value="ALPHA_BETA HYDROLASE 1, ISOFORM A"/>
    <property type="match status" value="1"/>
</dbReference>
<keyword evidence="4" id="KW-1185">Reference proteome</keyword>
<dbReference type="PANTHER" id="PTHR10794">
    <property type="entry name" value="ABHYDROLASE DOMAIN-CONTAINING PROTEIN"/>
    <property type="match status" value="1"/>
</dbReference>
<dbReference type="GO" id="GO:0051792">
    <property type="term" value="P:medium-chain fatty acid biosynthetic process"/>
    <property type="evidence" value="ECO:0007669"/>
    <property type="project" value="TreeGrafter"/>
</dbReference>
<evidence type="ECO:0000313" key="3">
    <source>
        <dbReference type="EMBL" id="OCF59585.1"/>
    </source>
</evidence>
<dbReference type="InterPro" id="IPR029058">
    <property type="entry name" value="AB_hydrolase_fold"/>
</dbReference>
<dbReference type="STRING" id="1331196.A0A1B9IVN2"/>
<dbReference type="GO" id="GO:0047372">
    <property type="term" value="F:monoacylglycerol lipase activity"/>
    <property type="evidence" value="ECO:0007669"/>
    <property type="project" value="TreeGrafter"/>
</dbReference>
<dbReference type="Proteomes" id="UP000092583">
    <property type="component" value="Unassembled WGS sequence"/>
</dbReference>